<reference evidence="1 2" key="1">
    <citation type="submission" date="2019-05" db="EMBL/GenBank/DDBJ databases">
        <title>Another draft genome of Portunus trituberculatus and its Hox gene families provides insights of decapod evolution.</title>
        <authorList>
            <person name="Jeong J.-H."/>
            <person name="Song I."/>
            <person name="Kim S."/>
            <person name="Choi T."/>
            <person name="Kim D."/>
            <person name="Ryu S."/>
            <person name="Kim W."/>
        </authorList>
    </citation>
    <scope>NUCLEOTIDE SEQUENCE [LARGE SCALE GENOMIC DNA]</scope>
    <source>
        <tissue evidence="1">Muscle</tissue>
    </source>
</reference>
<protein>
    <submittedName>
        <fullName evidence="1">Uncharacterized protein</fullName>
    </submittedName>
</protein>
<dbReference type="AlphaFoldDB" id="A0A5B7J9S3"/>
<proteinExistence type="predicted"/>
<sequence length="37" mass="4454">MMLVTMTLMEREEFIVSWLMVQESRGAQWRAARPRRG</sequence>
<dbReference type="EMBL" id="VSRR010095026">
    <property type="protein sequence ID" value="MPC93490.1"/>
    <property type="molecule type" value="Genomic_DNA"/>
</dbReference>
<accession>A0A5B7J9S3</accession>
<name>A0A5B7J9S3_PORTR</name>
<comment type="caution">
    <text evidence="1">The sequence shown here is derived from an EMBL/GenBank/DDBJ whole genome shotgun (WGS) entry which is preliminary data.</text>
</comment>
<evidence type="ECO:0000313" key="2">
    <source>
        <dbReference type="Proteomes" id="UP000324222"/>
    </source>
</evidence>
<evidence type="ECO:0000313" key="1">
    <source>
        <dbReference type="EMBL" id="MPC93490.1"/>
    </source>
</evidence>
<organism evidence="1 2">
    <name type="scientific">Portunus trituberculatus</name>
    <name type="common">Swimming crab</name>
    <name type="synonym">Neptunus trituberculatus</name>
    <dbReference type="NCBI Taxonomy" id="210409"/>
    <lineage>
        <taxon>Eukaryota</taxon>
        <taxon>Metazoa</taxon>
        <taxon>Ecdysozoa</taxon>
        <taxon>Arthropoda</taxon>
        <taxon>Crustacea</taxon>
        <taxon>Multicrustacea</taxon>
        <taxon>Malacostraca</taxon>
        <taxon>Eumalacostraca</taxon>
        <taxon>Eucarida</taxon>
        <taxon>Decapoda</taxon>
        <taxon>Pleocyemata</taxon>
        <taxon>Brachyura</taxon>
        <taxon>Eubrachyura</taxon>
        <taxon>Portunoidea</taxon>
        <taxon>Portunidae</taxon>
        <taxon>Portuninae</taxon>
        <taxon>Portunus</taxon>
    </lineage>
</organism>
<gene>
    <name evidence="1" type="ORF">E2C01_088618</name>
</gene>
<keyword evidence="2" id="KW-1185">Reference proteome</keyword>
<dbReference type="Proteomes" id="UP000324222">
    <property type="component" value="Unassembled WGS sequence"/>
</dbReference>